<gene>
    <name evidence="1" type="ORF">ACCO45_004373</name>
</gene>
<comment type="caution">
    <text evidence="1">The sequence shown here is derived from an EMBL/GenBank/DDBJ whole genome shotgun (WGS) entry which is preliminary data.</text>
</comment>
<name>A0ACC4E2J2_PURLI</name>
<keyword evidence="2" id="KW-1185">Reference proteome</keyword>
<protein>
    <submittedName>
        <fullName evidence="1">Uncharacterized protein</fullName>
    </submittedName>
</protein>
<reference evidence="1" key="1">
    <citation type="submission" date="2024-12" db="EMBL/GenBank/DDBJ databases">
        <title>Comparative genomics and development of molecular markers within Purpureocillium lilacinum and among Purpureocillium species.</title>
        <authorList>
            <person name="Yeh Z.-Y."/>
            <person name="Ni N.-T."/>
            <person name="Lo P.-H."/>
            <person name="Mushyakhwo K."/>
            <person name="Lin C.-F."/>
            <person name="Nai Y.-S."/>
        </authorList>
    </citation>
    <scope>NUCLEOTIDE SEQUENCE</scope>
    <source>
        <strain evidence="1">NCHU-NPUST-175</strain>
    </source>
</reference>
<accession>A0ACC4E2J2</accession>
<evidence type="ECO:0000313" key="1">
    <source>
        <dbReference type="EMBL" id="KAL3962850.1"/>
    </source>
</evidence>
<sequence>MRLRIPNRDCHLRPCFLSTARPPELRCFASLCSAVTDARNGTRQLSASSSTAPLQLVHVPSAAACDAASPNKLPAAANIAVQSQPGR</sequence>
<dbReference type="Proteomes" id="UP001638806">
    <property type="component" value="Unassembled WGS sequence"/>
</dbReference>
<evidence type="ECO:0000313" key="2">
    <source>
        <dbReference type="Proteomes" id="UP001638806"/>
    </source>
</evidence>
<proteinExistence type="predicted"/>
<organism evidence="1 2">
    <name type="scientific">Purpureocillium lilacinum</name>
    <name type="common">Paecilomyces lilacinus</name>
    <dbReference type="NCBI Taxonomy" id="33203"/>
    <lineage>
        <taxon>Eukaryota</taxon>
        <taxon>Fungi</taxon>
        <taxon>Dikarya</taxon>
        <taxon>Ascomycota</taxon>
        <taxon>Pezizomycotina</taxon>
        <taxon>Sordariomycetes</taxon>
        <taxon>Hypocreomycetidae</taxon>
        <taxon>Hypocreales</taxon>
        <taxon>Ophiocordycipitaceae</taxon>
        <taxon>Purpureocillium</taxon>
    </lineage>
</organism>
<dbReference type="EMBL" id="JBGNUJ010000003">
    <property type="protein sequence ID" value="KAL3962850.1"/>
    <property type="molecule type" value="Genomic_DNA"/>
</dbReference>